<name>A0A2P2PEK5_RHIMU</name>
<reference evidence="1" key="1">
    <citation type="submission" date="2018-02" db="EMBL/GenBank/DDBJ databases">
        <title>Rhizophora mucronata_Transcriptome.</title>
        <authorList>
            <person name="Meera S.P."/>
            <person name="Sreeshan A."/>
            <person name="Augustine A."/>
        </authorList>
    </citation>
    <scope>NUCLEOTIDE SEQUENCE</scope>
    <source>
        <tissue evidence="1">Leaf</tissue>
    </source>
</reference>
<evidence type="ECO:0000313" key="1">
    <source>
        <dbReference type="EMBL" id="MBX53142.1"/>
    </source>
</evidence>
<proteinExistence type="predicted"/>
<dbReference type="EMBL" id="GGEC01072658">
    <property type="protein sequence ID" value="MBX53142.1"/>
    <property type="molecule type" value="Transcribed_RNA"/>
</dbReference>
<sequence>MSLNAVRNALRYPYDMGKSVTSSRMQ</sequence>
<organism evidence="1">
    <name type="scientific">Rhizophora mucronata</name>
    <name type="common">Asiatic mangrove</name>
    <dbReference type="NCBI Taxonomy" id="61149"/>
    <lineage>
        <taxon>Eukaryota</taxon>
        <taxon>Viridiplantae</taxon>
        <taxon>Streptophyta</taxon>
        <taxon>Embryophyta</taxon>
        <taxon>Tracheophyta</taxon>
        <taxon>Spermatophyta</taxon>
        <taxon>Magnoliopsida</taxon>
        <taxon>eudicotyledons</taxon>
        <taxon>Gunneridae</taxon>
        <taxon>Pentapetalae</taxon>
        <taxon>rosids</taxon>
        <taxon>fabids</taxon>
        <taxon>Malpighiales</taxon>
        <taxon>Rhizophoraceae</taxon>
        <taxon>Rhizophora</taxon>
    </lineage>
</organism>
<dbReference type="AlphaFoldDB" id="A0A2P2PEK5"/>
<protein>
    <submittedName>
        <fullName evidence="1">Uncharacterized protein</fullName>
    </submittedName>
</protein>
<accession>A0A2P2PEK5</accession>